<keyword evidence="4" id="KW-0902">Two-component regulatory system</keyword>
<dbReference type="SMART" id="SM00862">
    <property type="entry name" value="Trans_reg_C"/>
    <property type="match status" value="1"/>
</dbReference>
<dbReference type="Pfam" id="PF00486">
    <property type="entry name" value="Trans_reg_C"/>
    <property type="match status" value="1"/>
</dbReference>
<dbReference type="PANTHER" id="PTHR48111:SF39">
    <property type="entry name" value="TRANSCRIPTIONAL REGULATORY PROTEIN CPXR"/>
    <property type="match status" value="1"/>
</dbReference>
<evidence type="ECO:0000313" key="12">
    <source>
        <dbReference type="EMBL" id="WXA95869.1"/>
    </source>
</evidence>
<dbReference type="PROSITE" id="PS51755">
    <property type="entry name" value="OMPR_PHOB"/>
    <property type="match status" value="1"/>
</dbReference>
<dbReference type="InterPro" id="IPR039420">
    <property type="entry name" value="WalR-like"/>
</dbReference>
<evidence type="ECO:0000256" key="8">
    <source>
        <dbReference type="PROSITE-ProRule" id="PRU00169"/>
    </source>
</evidence>
<evidence type="ECO:0000256" key="1">
    <source>
        <dbReference type="ARBA" id="ARBA00004496"/>
    </source>
</evidence>
<dbReference type="SUPFAM" id="SSF46894">
    <property type="entry name" value="C-terminal effector domain of the bipartite response regulators"/>
    <property type="match status" value="1"/>
</dbReference>
<dbReference type="EMBL" id="CP089982">
    <property type="protein sequence ID" value="WXA95869.1"/>
    <property type="molecule type" value="Genomic_DNA"/>
</dbReference>
<feature type="domain" description="Response regulatory" evidence="10">
    <location>
        <begin position="3"/>
        <end position="120"/>
    </location>
</feature>
<evidence type="ECO:0000256" key="9">
    <source>
        <dbReference type="PROSITE-ProRule" id="PRU01091"/>
    </source>
</evidence>
<dbReference type="InterPro" id="IPR016032">
    <property type="entry name" value="Sig_transdc_resp-reg_C-effctor"/>
</dbReference>
<evidence type="ECO:0000256" key="7">
    <source>
        <dbReference type="ARBA" id="ARBA00023163"/>
    </source>
</evidence>
<evidence type="ECO:0000256" key="4">
    <source>
        <dbReference type="ARBA" id="ARBA00023012"/>
    </source>
</evidence>
<proteinExistence type="predicted"/>
<keyword evidence="7" id="KW-0804">Transcription</keyword>
<dbReference type="RefSeq" id="WP_394846479.1">
    <property type="nucleotide sequence ID" value="NZ_CP089982.1"/>
</dbReference>
<dbReference type="SMART" id="SM00448">
    <property type="entry name" value="REC"/>
    <property type="match status" value="1"/>
</dbReference>
<feature type="DNA-binding region" description="OmpR/PhoB-type" evidence="9">
    <location>
        <begin position="141"/>
        <end position="248"/>
    </location>
</feature>
<comment type="subcellular location">
    <subcellularLocation>
        <location evidence="1">Cytoplasm</location>
    </subcellularLocation>
</comment>
<dbReference type="Gene3D" id="6.10.250.690">
    <property type="match status" value="1"/>
</dbReference>
<feature type="modified residue" description="4-aspartylphosphate" evidence="8">
    <location>
        <position position="55"/>
    </location>
</feature>
<evidence type="ECO:0000259" key="11">
    <source>
        <dbReference type="PROSITE" id="PS51755"/>
    </source>
</evidence>
<keyword evidence="6 9" id="KW-0238">DNA-binding</keyword>
<dbReference type="InterPro" id="IPR001867">
    <property type="entry name" value="OmpR/PhoB-type_DNA-bd"/>
</dbReference>
<dbReference type="PROSITE" id="PS50110">
    <property type="entry name" value="RESPONSE_REGULATORY"/>
    <property type="match status" value="1"/>
</dbReference>
<keyword evidence="2" id="KW-0963">Cytoplasm</keyword>
<accession>A0ABZ2KCQ2</accession>
<dbReference type="InterPro" id="IPR011006">
    <property type="entry name" value="CheY-like_superfamily"/>
</dbReference>
<keyword evidence="3 8" id="KW-0597">Phosphoprotein</keyword>
<evidence type="ECO:0000313" key="13">
    <source>
        <dbReference type="Proteomes" id="UP001379533"/>
    </source>
</evidence>
<gene>
    <name evidence="12" type="ORF">LZC95_03315</name>
</gene>
<dbReference type="CDD" id="cd00383">
    <property type="entry name" value="trans_reg_C"/>
    <property type="match status" value="1"/>
</dbReference>
<evidence type="ECO:0000256" key="6">
    <source>
        <dbReference type="ARBA" id="ARBA00023125"/>
    </source>
</evidence>
<evidence type="ECO:0000256" key="3">
    <source>
        <dbReference type="ARBA" id="ARBA00022553"/>
    </source>
</evidence>
<protein>
    <submittedName>
        <fullName evidence="12">Response regulator transcription factor</fullName>
    </submittedName>
</protein>
<evidence type="ECO:0000259" key="10">
    <source>
        <dbReference type="PROSITE" id="PS50110"/>
    </source>
</evidence>
<organism evidence="12 13">
    <name type="scientific">Pendulispora brunnea</name>
    <dbReference type="NCBI Taxonomy" id="2905690"/>
    <lineage>
        <taxon>Bacteria</taxon>
        <taxon>Pseudomonadati</taxon>
        <taxon>Myxococcota</taxon>
        <taxon>Myxococcia</taxon>
        <taxon>Myxococcales</taxon>
        <taxon>Sorangiineae</taxon>
        <taxon>Pendulisporaceae</taxon>
        <taxon>Pendulispora</taxon>
    </lineage>
</organism>
<keyword evidence="13" id="KW-1185">Reference proteome</keyword>
<dbReference type="Gene3D" id="1.10.10.10">
    <property type="entry name" value="Winged helix-like DNA-binding domain superfamily/Winged helix DNA-binding domain"/>
    <property type="match status" value="1"/>
</dbReference>
<sequence>MIRALLIDDDEELARLLREYLATHQVELEHAATGPKGLERLARPAAAAVDVVLLDVMLPGMDGFAVCRTIRETRPELPILMLTARGDDNDRIVGLELGADDYVPKPYNARELLARMKAVLRRTRGGSPQAADVQRRAANMGDVLEVGDLRVDVPGHAAALGEKAVPLTSFEFRVLVALARRAGETVTREELAAAVKGGGDAAATAGYDPSVDRSLDVHISHLRQKLGDDPRDPRRIRTVRGVGYVLVQPAR</sequence>
<dbReference type="Pfam" id="PF00072">
    <property type="entry name" value="Response_reg"/>
    <property type="match status" value="1"/>
</dbReference>
<dbReference type="PANTHER" id="PTHR48111">
    <property type="entry name" value="REGULATOR OF RPOS"/>
    <property type="match status" value="1"/>
</dbReference>
<evidence type="ECO:0000256" key="5">
    <source>
        <dbReference type="ARBA" id="ARBA00023015"/>
    </source>
</evidence>
<evidence type="ECO:0000256" key="2">
    <source>
        <dbReference type="ARBA" id="ARBA00022490"/>
    </source>
</evidence>
<keyword evidence="5" id="KW-0805">Transcription regulation</keyword>
<dbReference type="SUPFAM" id="SSF52172">
    <property type="entry name" value="CheY-like"/>
    <property type="match status" value="1"/>
</dbReference>
<reference evidence="12 13" key="1">
    <citation type="submission" date="2021-12" db="EMBL/GenBank/DDBJ databases">
        <title>Discovery of the Pendulisporaceae a myxobacterial family with distinct sporulation behavior and unique specialized metabolism.</title>
        <authorList>
            <person name="Garcia R."/>
            <person name="Popoff A."/>
            <person name="Bader C.D."/>
            <person name="Loehr J."/>
            <person name="Walesch S."/>
            <person name="Walt C."/>
            <person name="Boldt J."/>
            <person name="Bunk B."/>
            <person name="Haeckl F.J.F.P.J."/>
            <person name="Gunesch A.P."/>
            <person name="Birkelbach J."/>
            <person name="Nuebel U."/>
            <person name="Pietschmann T."/>
            <person name="Bach T."/>
            <person name="Mueller R."/>
        </authorList>
    </citation>
    <scope>NUCLEOTIDE SEQUENCE [LARGE SCALE GENOMIC DNA]</scope>
    <source>
        <strain evidence="12 13">MSr12523</strain>
    </source>
</reference>
<name>A0ABZ2KCQ2_9BACT</name>
<dbReference type="Proteomes" id="UP001379533">
    <property type="component" value="Chromosome"/>
</dbReference>
<feature type="domain" description="OmpR/PhoB-type" evidence="11">
    <location>
        <begin position="141"/>
        <end position="248"/>
    </location>
</feature>
<dbReference type="InterPro" id="IPR001789">
    <property type="entry name" value="Sig_transdc_resp-reg_receiver"/>
</dbReference>
<dbReference type="Gene3D" id="3.40.50.2300">
    <property type="match status" value="1"/>
</dbReference>
<dbReference type="InterPro" id="IPR036388">
    <property type="entry name" value="WH-like_DNA-bd_sf"/>
</dbReference>